<evidence type="ECO:0000313" key="1">
    <source>
        <dbReference type="Ensembl" id="ENSPEMP00000035327.1"/>
    </source>
</evidence>
<dbReference type="Proteomes" id="UP000694547">
    <property type="component" value="Chromosome 5"/>
</dbReference>
<reference evidence="1" key="3">
    <citation type="submission" date="2025-09" db="UniProtKB">
        <authorList>
            <consortium name="Ensembl"/>
        </authorList>
    </citation>
    <scope>IDENTIFICATION</scope>
</reference>
<protein>
    <submittedName>
        <fullName evidence="1">Predicted gene, 17617</fullName>
    </submittedName>
</protein>
<name>A0A8C8W3X6_PERMB</name>
<dbReference type="Ensembl" id="ENSPEMT00000038523.1">
    <property type="protein sequence ID" value="ENSPEMP00000035327.1"/>
    <property type="gene ID" value="ENSPEMG00000027127.1"/>
</dbReference>
<sequence>MRTLGAEIPLGTQ</sequence>
<organism evidence="1 2">
    <name type="scientific">Peromyscus maniculatus bairdii</name>
    <name type="common">Prairie deer mouse</name>
    <dbReference type="NCBI Taxonomy" id="230844"/>
    <lineage>
        <taxon>Eukaryota</taxon>
        <taxon>Metazoa</taxon>
        <taxon>Chordata</taxon>
        <taxon>Craniata</taxon>
        <taxon>Vertebrata</taxon>
        <taxon>Euteleostomi</taxon>
        <taxon>Mammalia</taxon>
        <taxon>Eutheria</taxon>
        <taxon>Euarchontoglires</taxon>
        <taxon>Glires</taxon>
        <taxon>Rodentia</taxon>
        <taxon>Myomorpha</taxon>
        <taxon>Muroidea</taxon>
        <taxon>Cricetidae</taxon>
        <taxon>Neotominae</taxon>
        <taxon>Peromyscus</taxon>
    </lineage>
</organism>
<evidence type="ECO:0000313" key="2">
    <source>
        <dbReference type="Proteomes" id="UP000694547"/>
    </source>
</evidence>
<reference evidence="1 2" key="1">
    <citation type="submission" date="2018-10" db="EMBL/GenBank/DDBJ databases">
        <title>Improved assembly of the deer mouse Peromyscus maniculatus genome.</title>
        <authorList>
            <person name="Lassance J.-M."/>
            <person name="Hoekstra H.E."/>
        </authorList>
    </citation>
    <scope>NUCLEOTIDE SEQUENCE [LARGE SCALE GENOMIC DNA]</scope>
</reference>
<proteinExistence type="predicted"/>
<keyword evidence="2" id="KW-1185">Reference proteome</keyword>
<accession>A0A8C8W3X6</accession>
<reference evidence="1" key="2">
    <citation type="submission" date="2025-08" db="UniProtKB">
        <authorList>
            <consortium name="Ensembl"/>
        </authorList>
    </citation>
    <scope>IDENTIFICATION</scope>
</reference>